<dbReference type="RefSeq" id="WP_028286925.1">
    <property type="nucleotide sequence ID" value="NZ_BMLF01000002.1"/>
</dbReference>
<proteinExistence type="predicted"/>
<dbReference type="EMBL" id="BMLF01000002">
    <property type="protein sequence ID" value="GGM08421.1"/>
    <property type="molecule type" value="Genomic_DNA"/>
</dbReference>
<reference evidence="1" key="2">
    <citation type="submission" date="2020-09" db="EMBL/GenBank/DDBJ databases">
        <authorList>
            <person name="Sun Q."/>
            <person name="Zhou Y."/>
        </authorList>
    </citation>
    <scope>NUCLEOTIDE SEQUENCE</scope>
    <source>
        <strain evidence="1">CGMCC 1.6293</strain>
    </source>
</reference>
<reference evidence="1" key="1">
    <citation type="journal article" date="2014" name="Int. J. Syst. Evol. Microbiol.">
        <title>Complete genome sequence of Corynebacterium casei LMG S-19264T (=DSM 44701T), isolated from a smear-ripened cheese.</title>
        <authorList>
            <consortium name="US DOE Joint Genome Institute (JGI-PGF)"/>
            <person name="Walter F."/>
            <person name="Albersmeier A."/>
            <person name="Kalinowski J."/>
            <person name="Ruckert C."/>
        </authorList>
    </citation>
    <scope>NUCLEOTIDE SEQUENCE</scope>
    <source>
        <strain evidence="1">CGMCC 1.6293</strain>
    </source>
</reference>
<accession>A0A917T435</accession>
<gene>
    <name evidence="1" type="ORF">GCM10011534_33030</name>
</gene>
<name>A0A917T435_9RHOB</name>
<dbReference type="AlphaFoldDB" id="A0A917T435"/>
<sequence length="337" mass="36814">MAEVGKKKITVDTKINLYGEAKGKEPPAWFAASPALQKLDQTIDVKRTLELDPRKWNRKTLEDGAYAVARYELALFATAMAGFEKKIVKALPKDQKRAKLDKNAKSISDDFKSEFEKVEGDVVKLHKKITKAIEAKVSTALDEVEADKGDNKKALAAGKEALKKFAQVDDRMFSNLTEDVADTLKALARDLKGADEKEAAAAYKDAKSSMAVCQKAFASSAKEVQNVAKYLLFKGDKMARDKNAAPALQEIGKKLSANGPMKSALNRISAAVDDFGKSLDDVDRLVSDGKASEAEVKTAAQQFEKDHKDKDKTLAEAARHMDAIGKAFNKTSQQVKA</sequence>
<protein>
    <submittedName>
        <fullName evidence="1">Uncharacterized protein</fullName>
    </submittedName>
</protein>
<evidence type="ECO:0000313" key="1">
    <source>
        <dbReference type="EMBL" id="GGM08421.1"/>
    </source>
</evidence>
<evidence type="ECO:0000313" key="2">
    <source>
        <dbReference type="Proteomes" id="UP000649829"/>
    </source>
</evidence>
<organism evidence="1 2">
    <name type="scientific">Pseudooceanicola nanhaiensis</name>
    <dbReference type="NCBI Taxonomy" id="375761"/>
    <lineage>
        <taxon>Bacteria</taxon>
        <taxon>Pseudomonadati</taxon>
        <taxon>Pseudomonadota</taxon>
        <taxon>Alphaproteobacteria</taxon>
        <taxon>Rhodobacterales</taxon>
        <taxon>Paracoccaceae</taxon>
        <taxon>Pseudooceanicola</taxon>
    </lineage>
</organism>
<comment type="caution">
    <text evidence="1">The sequence shown here is derived from an EMBL/GenBank/DDBJ whole genome shotgun (WGS) entry which is preliminary data.</text>
</comment>
<keyword evidence="2" id="KW-1185">Reference proteome</keyword>
<dbReference type="Proteomes" id="UP000649829">
    <property type="component" value="Unassembled WGS sequence"/>
</dbReference>